<dbReference type="InterPro" id="IPR021109">
    <property type="entry name" value="Peptidase_aspartic_dom_sf"/>
</dbReference>
<reference evidence="9 10" key="1">
    <citation type="journal article" date="2023" name="G3 (Bethesda)">
        <title>A chromosome-length genome assembly and annotation of blackberry (Rubus argutus, cv. 'Hillquist').</title>
        <authorList>
            <person name="Bruna T."/>
            <person name="Aryal R."/>
            <person name="Dudchenko O."/>
            <person name="Sargent D.J."/>
            <person name="Mead D."/>
            <person name="Buti M."/>
            <person name="Cavallini A."/>
            <person name="Hytonen T."/>
            <person name="Andres J."/>
            <person name="Pham M."/>
            <person name="Weisz D."/>
            <person name="Mascagni F."/>
            <person name="Usai G."/>
            <person name="Natali L."/>
            <person name="Bassil N."/>
            <person name="Fernandez G.E."/>
            <person name="Lomsadze A."/>
            <person name="Armour M."/>
            <person name="Olukolu B."/>
            <person name="Poorten T."/>
            <person name="Britton C."/>
            <person name="Davik J."/>
            <person name="Ashrafi H."/>
            <person name="Aiden E.L."/>
            <person name="Borodovsky M."/>
            <person name="Worthington M."/>
        </authorList>
    </citation>
    <scope>NUCLEOTIDE SEQUENCE [LARGE SCALE GENOMIC DNA]</scope>
    <source>
        <strain evidence="9">PI 553951</strain>
    </source>
</reference>
<feature type="domain" description="Peptidase A1" evidence="8">
    <location>
        <begin position="1"/>
        <end position="292"/>
    </location>
</feature>
<dbReference type="SUPFAM" id="SSF50630">
    <property type="entry name" value="Acid proteases"/>
    <property type="match status" value="1"/>
</dbReference>
<keyword evidence="5" id="KW-0064">Aspartyl protease</keyword>
<dbReference type="FunFam" id="2.40.70.10:FF:000050">
    <property type="entry name" value="Aspartic proteinase CDR1"/>
    <property type="match status" value="1"/>
</dbReference>
<comment type="caution">
    <text evidence="9">The sequence shown here is derived from an EMBL/GenBank/DDBJ whole genome shotgun (WGS) entry which is preliminary data.</text>
</comment>
<dbReference type="GO" id="GO:0006508">
    <property type="term" value="P:proteolysis"/>
    <property type="evidence" value="ECO:0007669"/>
    <property type="project" value="UniProtKB-KW"/>
</dbReference>
<evidence type="ECO:0000259" key="8">
    <source>
        <dbReference type="PROSITE" id="PS51767"/>
    </source>
</evidence>
<keyword evidence="6" id="KW-0378">Hydrolase</keyword>
<dbReference type="PANTHER" id="PTHR47967">
    <property type="entry name" value="OS07G0603500 PROTEIN-RELATED"/>
    <property type="match status" value="1"/>
</dbReference>
<dbReference type="Pfam" id="PF14541">
    <property type="entry name" value="TAXi_C"/>
    <property type="match status" value="1"/>
</dbReference>
<dbReference type="GO" id="GO:0005576">
    <property type="term" value="C:extracellular region"/>
    <property type="evidence" value="ECO:0007669"/>
    <property type="project" value="UniProtKB-SubCell"/>
</dbReference>
<gene>
    <name evidence="9" type="ORF">M0R45_035352</name>
</gene>
<dbReference type="InterPro" id="IPR032799">
    <property type="entry name" value="TAXi_C"/>
</dbReference>
<evidence type="ECO:0000256" key="5">
    <source>
        <dbReference type="ARBA" id="ARBA00022750"/>
    </source>
</evidence>
<evidence type="ECO:0000313" key="9">
    <source>
        <dbReference type="EMBL" id="KAK9911443.1"/>
    </source>
</evidence>
<keyword evidence="10" id="KW-1185">Reference proteome</keyword>
<dbReference type="InterPro" id="IPR051708">
    <property type="entry name" value="Plant_Aspart_Prot_A1"/>
</dbReference>
<dbReference type="Pfam" id="PF14543">
    <property type="entry name" value="TAXi_N"/>
    <property type="match status" value="1"/>
</dbReference>
<organism evidence="9 10">
    <name type="scientific">Rubus argutus</name>
    <name type="common">Southern blackberry</name>
    <dbReference type="NCBI Taxonomy" id="59490"/>
    <lineage>
        <taxon>Eukaryota</taxon>
        <taxon>Viridiplantae</taxon>
        <taxon>Streptophyta</taxon>
        <taxon>Embryophyta</taxon>
        <taxon>Tracheophyta</taxon>
        <taxon>Spermatophyta</taxon>
        <taxon>Magnoliopsida</taxon>
        <taxon>eudicotyledons</taxon>
        <taxon>Gunneridae</taxon>
        <taxon>Pentapetalae</taxon>
        <taxon>rosids</taxon>
        <taxon>fabids</taxon>
        <taxon>Rosales</taxon>
        <taxon>Rosaceae</taxon>
        <taxon>Rosoideae</taxon>
        <taxon>Rosoideae incertae sedis</taxon>
        <taxon>Rubus</taxon>
    </lineage>
</organism>
<dbReference type="InterPro" id="IPR032861">
    <property type="entry name" value="TAXi_N"/>
</dbReference>
<dbReference type="EMBL" id="JBEDUW010000007">
    <property type="protein sequence ID" value="KAK9911443.1"/>
    <property type="molecule type" value="Genomic_DNA"/>
</dbReference>
<keyword evidence="3" id="KW-0964">Secreted</keyword>
<proteinExistence type="inferred from homology"/>
<sequence length="298" mass="32214">MLNMSIGTPPRPFIGIVDTGSDLIWTQCMPCYTAGNLSIDTVTLDSVSIPNTVFGCGHRNGGVFNGIESGIIGLGSSPLSFISQIGYLVGGKYFSYCLVPTISSFERNSISSKIYFGRLNNLSGPEVVTTPLLSHGDTQSSYFLELQGISVGANNIPVDSDDDHAQTFKGNIIIDSGTLLTFLPKELYSRFETAIREALYDQVVKKDPVGNLGLCFLTYDLHGSPVTFHFNGADVKLKPTNIFVKVDDETVCLAFAPTSSVGFDENLGIYGNWAQINFLVGYDLENMSVSFLATDCTS</sequence>
<dbReference type="PROSITE" id="PS51767">
    <property type="entry name" value="PEPTIDASE_A1"/>
    <property type="match status" value="1"/>
</dbReference>
<evidence type="ECO:0000256" key="2">
    <source>
        <dbReference type="ARBA" id="ARBA00007447"/>
    </source>
</evidence>
<evidence type="ECO:0000256" key="7">
    <source>
        <dbReference type="ARBA" id="ARBA00023180"/>
    </source>
</evidence>
<dbReference type="InterPro" id="IPR034161">
    <property type="entry name" value="Pepsin-like_plant"/>
</dbReference>
<dbReference type="CDD" id="cd05476">
    <property type="entry name" value="pepsin_A_like_plant"/>
    <property type="match status" value="1"/>
</dbReference>
<evidence type="ECO:0000256" key="4">
    <source>
        <dbReference type="ARBA" id="ARBA00022670"/>
    </source>
</evidence>
<protein>
    <recommendedName>
        <fullName evidence="8">Peptidase A1 domain-containing protein</fullName>
    </recommendedName>
</protein>
<evidence type="ECO:0000313" key="10">
    <source>
        <dbReference type="Proteomes" id="UP001457282"/>
    </source>
</evidence>
<evidence type="ECO:0000256" key="1">
    <source>
        <dbReference type="ARBA" id="ARBA00004613"/>
    </source>
</evidence>
<comment type="subcellular location">
    <subcellularLocation>
        <location evidence="1">Secreted</location>
    </subcellularLocation>
</comment>
<dbReference type="PANTHER" id="PTHR47967:SF66">
    <property type="entry name" value="ASPARTIC PROTEINASE CDR1-RELATED"/>
    <property type="match status" value="1"/>
</dbReference>
<accession>A0AAW1VST0</accession>
<dbReference type="Proteomes" id="UP001457282">
    <property type="component" value="Unassembled WGS sequence"/>
</dbReference>
<evidence type="ECO:0000256" key="3">
    <source>
        <dbReference type="ARBA" id="ARBA00022525"/>
    </source>
</evidence>
<keyword evidence="7" id="KW-0325">Glycoprotein</keyword>
<dbReference type="Gene3D" id="2.40.70.10">
    <property type="entry name" value="Acid Proteases"/>
    <property type="match status" value="3"/>
</dbReference>
<evidence type="ECO:0000256" key="6">
    <source>
        <dbReference type="ARBA" id="ARBA00022801"/>
    </source>
</evidence>
<name>A0AAW1VST0_RUBAR</name>
<dbReference type="AlphaFoldDB" id="A0AAW1VST0"/>
<dbReference type="InterPro" id="IPR033121">
    <property type="entry name" value="PEPTIDASE_A1"/>
</dbReference>
<dbReference type="GO" id="GO:0004190">
    <property type="term" value="F:aspartic-type endopeptidase activity"/>
    <property type="evidence" value="ECO:0007669"/>
    <property type="project" value="UniProtKB-KW"/>
</dbReference>
<comment type="similarity">
    <text evidence="2">Belongs to the peptidase A1 family.</text>
</comment>
<keyword evidence="4" id="KW-0645">Protease</keyword>